<reference evidence="1 2" key="2">
    <citation type="journal article" date="2018" name="Int. J. Syst. Evol. Microbiol.">
        <title>Marinobacterium aestuarii sp. nov., a benzene-degrading marine bacterium isolated from estuary sediment.</title>
        <authorList>
            <person name="Bae S.S."/>
            <person name="Jung J."/>
            <person name="Chung D."/>
            <person name="Baek K."/>
        </authorList>
    </citation>
    <scope>NUCLEOTIDE SEQUENCE [LARGE SCALE GENOMIC DNA]</scope>
    <source>
        <strain evidence="1 2">ST58-10</strain>
    </source>
</reference>
<gene>
    <name evidence="1" type="ORF">A8C75_12935</name>
</gene>
<dbReference type="GO" id="GO:0005737">
    <property type="term" value="C:cytoplasm"/>
    <property type="evidence" value="ECO:0007669"/>
    <property type="project" value="InterPro"/>
</dbReference>
<dbReference type="AlphaFoldDB" id="A0A1A9F074"/>
<evidence type="ECO:0000313" key="2">
    <source>
        <dbReference type="Proteomes" id="UP000078070"/>
    </source>
</evidence>
<evidence type="ECO:0000313" key="1">
    <source>
        <dbReference type="EMBL" id="ANG63288.1"/>
    </source>
</evidence>
<dbReference type="NCBIfam" id="TIGR00249">
    <property type="entry name" value="sixA"/>
    <property type="match status" value="1"/>
</dbReference>
<dbReference type="Proteomes" id="UP000078070">
    <property type="component" value="Chromosome"/>
</dbReference>
<dbReference type="GO" id="GO:0101006">
    <property type="term" value="F:protein histidine phosphatase activity"/>
    <property type="evidence" value="ECO:0007669"/>
    <property type="project" value="InterPro"/>
</dbReference>
<dbReference type="Pfam" id="PF00300">
    <property type="entry name" value="His_Phos_1"/>
    <property type="match status" value="1"/>
</dbReference>
<sequence length="152" mass="16133">MQLFIMRHGEAGWDAACDADRSLTSAGTAAVRVMLTKHKDQLKGVSAIVSSPYLRARQTAALAAEILSVPTQLLDAAFVPESSVGDALVQLEQLPWQGLLLVAHQPLLGNLIAALVAGDVRYAEPMEPGTLAILELDWPAAGLARLVKKLSV</sequence>
<dbReference type="KEGG" id="mars:A8C75_12935"/>
<dbReference type="InterPro" id="IPR013078">
    <property type="entry name" value="His_Pase_superF_clade-1"/>
</dbReference>
<dbReference type="CDD" id="cd07067">
    <property type="entry name" value="HP_PGM_like"/>
    <property type="match status" value="1"/>
</dbReference>
<dbReference type="STRING" id="1821621.A8C75_12935"/>
<keyword evidence="2" id="KW-1185">Reference proteome</keyword>
<name>A0A1A9F074_9GAMM</name>
<dbReference type="OrthoDB" id="280692at2"/>
<protein>
    <submittedName>
        <fullName evidence="1">Phosphohistidine phosphatase SixA</fullName>
    </submittedName>
</protein>
<dbReference type="RefSeq" id="WP_067383004.1">
    <property type="nucleotide sequence ID" value="NZ_CP015839.1"/>
</dbReference>
<dbReference type="InterPro" id="IPR029033">
    <property type="entry name" value="His_PPase_superfam"/>
</dbReference>
<dbReference type="EMBL" id="CP015839">
    <property type="protein sequence ID" value="ANG63288.1"/>
    <property type="molecule type" value="Genomic_DNA"/>
</dbReference>
<dbReference type="Gene3D" id="3.40.50.1240">
    <property type="entry name" value="Phosphoglycerate mutase-like"/>
    <property type="match status" value="1"/>
</dbReference>
<accession>A0A1A9F074</accession>
<proteinExistence type="predicted"/>
<dbReference type="SMART" id="SM00855">
    <property type="entry name" value="PGAM"/>
    <property type="match status" value="1"/>
</dbReference>
<dbReference type="SUPFAM" id="SSF53254">
    <property type="entry name" value="Phosphoglycerate mutase-like"/>
    <property type="match status" value="1"/>
</dbReference>
<reference evidence="2" key="1">
    <citation type="submission" date="2016-05" db="EMBL/GenBank/DDBJ databases">
        <authorList>
            <person name="Baek K."/>
            <person name="Yang S.-J."/>
        </authorList>
    </citation>
    <scope>NUCLEOTIDE SEQUENCE [LARGE SCALE GENOMIC DNA]</scope>
    <source>
        <strain evidence="2">ST58-10</strain>
    </source>
</reference>
<dbReference type="InterPro" id="IPR004449">
    <property type="entry name" value="SixA"/>
</dbReference>
<organism evidence="1 2">
    <name type="scientific">Marinobacterium aestuarii</name>
    <dbReference type="NCBI Taxonomy" id="1821621"/>
    <lineage>
        <taxon>Bacteria</taxon>
        <taxon>Pseudomonadati</taxon>
        <taxon>Pseudomonadota</taxon>
        <taxon>Gammaproteobacteria</taxon>
        <taxon>Oceanospirillales</taxon>
        <taxon>Oceanospirillaceae</taxon>
        <taxon>Marinobacterium</taxon>
    </lineage>
</organism>